<evidence type="ECO:0000313" key="2">
    <source>
        <dbReference type="Proteomes" id="UP000823399"/>
    </source>
</evidence>
<comment type="caution">
    <text evidence="1">The sequence shown here is derived from an EMBL/GenBank/DDBJ whole genome shotgun (WGS) entry which is preliminary data.</text>
</comment>
<protein>
    <submittedName>
        <fullName evidence="1">Uncharacterized protein</fullName>
    </submittedName>
</protein>
<name>A0A9P7JW06_9AGAM</name>
<proteinExistence type="predicted"/>
<dbReference type="OrthoDB" id="2686804at2759"/>
<dbReference type="AlphaFoldDB" id="A0A9P7JW06"/>
<dbReference type="Proteomes" id="UP000823399">
    <property type="component" value="Unassembled WGS sequence"/>
</dbReference>
<organism evidence="1 2">
    <name type="scientific">Suillus discolor</name>
    <dbReference type="NCBI Taxonomy" id="1912936"/>
    <lineage>
        <taxon>Eukaryota</taxon>
        <taxon>Fungi</taxon>
        <taxon>Dikarya</taxon>
        <taxon>Basidiomycota</taxon>
        <taxon>Agaricomycotina</taxon>
        <taxon>Agaricomycetes</taxon>
        <taxon>Agaricomycetidae</taxon>
        <taxon>Boletales</taxon>
        <taxon>Suillineae</taxon>
        <taxon>Suillaceae</taxon>
        <taxon>Suillus</taxon>
    </lineage>
</organism>
<sequence length="273" mass="30309">MAASSSPAVVTSRSLVPPASLVVSDVQLDDDGVSVVSTFLLRRLFEYRGVSRERFTASQQYPAGVSLSVSAPTLRHLIDHFPMMTCAHFDDLACSHSVSVKASNTRDYVRDLLPVHLCTVQCSGLSFVFKHLLHARRRLAPEVLPEPFTQSSEQTRALVKASSLATMPDIRHLATREQDLAVHHRARATHVPAEDDMQFPMICTMADKMRIIAEWQERMSPANQKRGACAVCAHHVRASDLVPVEVSRLPLSLLQNECLPERSCQHWIAIVIA</sequence>
<gene>
    <name evidence="1" type="ORF">F5147DRAFT_772251</name>
</gene>
<evidence type="ECO:0000313" key="1">
    <source>
        <dbReference type="EMBL" id="KAG2110989.1"/>
    </source>
</evidence>
<reference evidence="1" key="1">
    <citation type="journal article" date="2020" name="New Phytol.">
        <title>Comparative genomics reveals dynamic genome evolution in host specialist ectomycorrhizal fungi.</title>
        <authorList>
            <person name="Lofgren L.A."/>
            <person name="Nguyen N.H."/>
            <person name="Vilgalys R."/>
            <person name="Ruytinx J."/>
            <person name="Liao H.L."/>
            <person name="Branco S."/>
            <person name="Kuo A."/>
            <person name="LaButti K."/>
            <person name="Lipzen A."/>
            <person name="Andreopoulos W."/>
            <person name="Pangilinan J."/>
            <person name="Riley R."/>
            <person name="Hundley H."/>
            <person name="Na H."/>
            <person name="Barry K."/>
            <person name="Grigoriev I.V."/>
            <person name="Stajich J.E."/>
            <person name="Kennedy P.G."/>
        </authorList>
    </citation>
    <scope>NUCLEOTIDE SEQUENCE</scope>
    <source>
        <strain evidence="1">FC423</strain>
    </source>
</reference>
<keyword evidence="2" id="KW-1185">Reference proteome</keyword>
<dbReference type="RefSeq" id="XP_041294463.1">
    <property type="nucleotide sequence ID" value="XM_041441333.1"/>
</dbReference>
<accession>A0A9P7JW06</accession>
<dbReference type="EMBL" id="JABBWM010000019">
    <property type="protein sequence ID" value="KAG2110989.1"/>
    <property type="molecule type" value="Genomic_DNA"/>
</dbReference>
<dbReference type="GeneID" id="64703592"/>